<name>A0A920CPL7_9BACL</name>
<evidence type="ECO:0000259" key="1">
    <source>
        <dbReference type="Pfam" id="PF25583"/>
    </source>
</evidence>
<dbReference type="InterPro" id="IPR057727">
    <property type="entry name" value="WCX_dom"/>
</dbReference>
<evidence type="ECO:0000313" key="2">
    <source>
        <dbReference type="EMBL" id="GIO48821.1"/>
    </source>
</evidence>
<evidence type="ECO:0000313" key="3">
    <source>
        <dbReference type="Proteomes" id="UP000682811"/>
    </source>
</evidence>
<dbReference type="Proteomes" id="UP000682811">
    <property type="component" value="Unassembled WGS sequence"/>
</dbReference>
<accession>A0A920CPL7</accession>
<organism evidence="2 3">
    <name type="scientific">Paenibacillus azoreducens</name>
    <dbReference type="NCBI Taxonomy" id="116718"/>
    <lineage>
        <taxon>Bacteria</taxon>
        <taxon>Bacillati</taxon>
        <taxon>Bacillota</taxon>
        <taxon>Bacilli</taxon>
        <taxon>Bacillales</taxon>
        <taxon>Paenibacillaceae</taxon>
        <taxon>Paenibacillus</taxon>
    </lineage>
</organism>
<reference evidence="2 3" key="1">
    <citation type="submission" date="2021-03" db="EMBL/GenBank/DDBJ databases">
        <title>Antimicrobial resistance genes in bacteria isolated from Japanese honey, and their potential for conferring macrolide and lincosamide resistance in the American foulbrood pathogen Paenibacillus larvae.</title>
        <authorList>
            <person name="Okamoto M."/>
            <person name="Kumagai M."/>
            <person name="Kanamori H."/>
            <person name="Takamatsu D."/>
        </authorList>
    </citation>
    <scope>NUCLEOTIDE SEQUENCE [LARGE SCALE GENOMIC DNA]</scope>
    <source>
        <strain evidence="2 3">J34TS1</strain>
    </source>
</reference>
<dbReference type="EMBL" id="BORT01000016">
    <property type="protein sequence ID" value="GIO48821.1"/>
    <property type="molecule type" value="Genomic_DNA"/>
</dbReference>
<feature type="domain" description="WCX" evidence="1">
    <location>
        <begin position="3"/>
        <end position="50"/>
    </location>
</feature>
<proteinExistence type="predicted"/>
<keyword evidence="3" id="KW-1185">Reference proteome</keyword>
<gene>
    <name evidence="2" type="ORF">J34TS1_35860</name>
</gene>
<comment type="caution">
    <text evidence="2">The sequence shown here is derived from an EMBL/GenBank/DDBJ whole genome shotgun (WGS) entry which is preliminary data.</text>
</comment>
<dbReference type="Pfam" id="PF25583">
    <property type="entry name" value="WCX"/>
    <property type="match status" value="1"/>
</dbReference>
<protein>
    <recommendedName>
        <fullName evidence="1">WCX domain-containing protein</fullName>
    </recommendedName>
</protein>
<dbReference type="AlphaFoldDB" id="A0A920CPL7"/>
<sequence>MKEHQDGLDVVLRVRQMDELLQWVLGWGAGLIVLEPESFRNRIREEAQKIPKRY</sequence>